<dbReference type="InterPro" id="IPR003439">
    <property type="entry name" value="ABC_transporter-like_ATP-bd"/>
</dbReference>
<keyword evidence="1" id="KW-0547">Nucleotide-binding</keyword>
<dbReference type="EMBL" id="CP076838">
    <property type="protein sequence ID" value="QWW78194.1"/>
    <property type="molecule type" value="Genomic_DNA"/>
</dbReference>
<dbReference type="InterPro" id="IPR003593">
    <property type="entry name" value="AAA+_ATPase"/>
</dbReference>
<evidence type="ECO:0000259" key="3">
    <source>
        <dbReference type="PROSITE" id="PS50893"/>
    </source>
</evidence>
<dbReference type="InterPro" id="IPR027417">
    <property type="entry name" value="P-loop_NTPase"/>
</dbReference>
<dbReference type="RefSeq" id="WP_207293425.1">
    <property type="nucleotide sequence ID" value="NZ_CP071383.1"/>
</dbReference>
<evidence type="ECO:0000256" key="1">
    <source>
        <dbReference type="ARBA" id="ARBA00022741"/>
    </source>
</evidence>
<dbReference type="SUPFAM" id="SSF52540">
    <property type="entry name" value="P-loop containing nucleoside triphosphate hydrolases"/>
    <property type="match status" value="1"/>
</dbReference>
<accession>A0ABX8JS37</accession>
<dbReference type="CDD" id="cd03214">
    <property type="entry name" value="ABC_Iron-Siderophores_B12_Hemin"/>
    <property type="match status" value="1"/>
</dbReference>
<dbReference type="PROSITE" id="PS50893">
    <property type="entry name" value="ABC_TRANSPORTER_2"/>
    <property type="match status" value="1"/>
</dbReference>
<reference evidence="4 5" key="1">
    <citation type="submission" date="2021-06" db="EMBL/GenBank/DDBJ databases">
        <title>Leclercia pneumoniae sp. nov.</title>
        <authorList>
            <person name="Hoenemann M."/>
            <person name="Viehweger A."/>
            <person name="Dietze N."/>
        </authorList>
    </citation>
    <scope>NUCLEOTIDE SEQUENCE [LARGE SCALE GENOMIC DNA]</scope>
    <source>
        <strain evidence="5">49125</strain>
    </source>
</reference>
<dbReference type="SMART" id="SM00382">
    <property type="entry name" value="AAA"/>
    <property type="match status" value="1"/>
</dbReference>
<evidence type="ECO:0000256" key="2">
    <source>
        <dbReference type="ARBA" id="ARBA00022840"/>
    </source>
</evidence>
<keyword evidence="5" id="KW-1185">Reference proteome</keyword>
<protein>
    <submittedName>
        <fullName evidence="4">ABC transporter ATP-binding protein</fullName>
    </submittedName>
</protein>
<dbReference type="Gene3D" id="3.40.50.300">
    <property type="entry name" value="P-loop containing nucleotide triphosphate hydrolases"/>
    <property type="match status" value="1"/>
</dbReference>
<dbReference type="Pfam" id="PF00005">
    <property type="entry name" value="ABC_tran"/>
    <property type="match status" value="1"/>
</dbReference>
<feature type="domain" description="ABC transporter" evidence="3">
    <location>
        <begin position="3"/>
        <end position="235"/>
    </location>
</feature>
<dbReference type="PANTHER" id="PTHR42794:SF2">
    <property type="entry name" value="ABC TRANSPORTER ATP-BINDING PROTEIN"/>
    <property type="match status" value="1"/>
</dbReference>
<evidence type="ECO:0000313" key="5">
    <source>
        <dbReference type="Proteomes" id="UP000683497"/>
    </source>
</evidence>
<sequence>MNISAKGLQVQLQSKTVLHGIDLEVSAGQRVGLLGPNGSGKSTLLRCLAGLLPAGAQQVRLNGIALDALPLRQRARQMAFVTQHAEVDGDLSVGQIVALGRTPHRRLLQGWHAEDEQAVAEALRLMQLTLLRDRQWRHLSGGERQRCQIARALAQQPQVLLLDEPTNHLDIQHQLELMRLIASLPLTVVVALHDLNLAARFCQRLVLLKGGRVVASGEPATVFTPEQIEQTWRVKSRVRQEEGVTVIRYLMD</sequence>
<keyword evidence="2 4" id="KW-0067">ATP-binding</keyword>
<name>A0ABX8JS37_9ENTR</name>
<proteinExistence type="predicted"/>
<dbReference type="PANTHER" id="PTHR42794">
    <property type="entry name" value="HEMIN IMPORT ATP-BINDING PROTEIN HMUV"/>
    <property type="match status" value="1"/>
</dbReference>
<dbReference type="Proteomes" id="UP000683497">
    <property type="component" value="Chromosome"/>
</dbReference>
<dbReference type="GO" id="GO:0005524">
    <property type="term" value="F:ATP binding"/>
    <property type="evidence" value="ECO:0007669"/>
    <property type="project" value="UniProtKB-KW"/>
</dbReference>
<evidence type="ECO:0000313" key="4">
    <source>
        <dbReference type="EMBL" id="QWW78194.1"/>
    </source>
</evidence>
<organism evidence="4 5">
    <name type="scientific">Leclercia pneumoniae</name>
    <dbReference type="NCBI Taxonomy" id="2815358"/>
    <lineage>
        <taxon>Bacteria</taxon>
        <taxon>Pseudomonadati</taxon>
        <taxon>Pseudomonadota</taxon>
        <taxon>Gammaproteobacteria</taxon>
        <taxon>Enterobacterales</taxon>
        <taxon>Enterobacteriaceae</taxon>
        <taxon>Leclercia</taxon>
    </lineage>
</organism>
<gene>
    <name evidence="4" type="ORF">KQ929_13050</name>
</gene>